<proteinExistence type="predicted"/>
<name>A0A934ML01_9BACL</name>
<accession>A0A934ML01</accession>
<dbReference type="EMBL" id="JAELUP010000037">
    <property type="protein sequence ID" value="MBJ6361630.1"/>
    <property type="molecule type" value="Genomic_DNA"/>
</dbReference>
<dbReference type="Proteomes" id="UP000640274">
    <property type="component" value="Unassembled WGS sequence"/>
</dbReference>
<organism evidence="1 2">
    <name type="scientific">Paenibacillus roseus</name>
    <dbReference type="NCBI Taxonomy" id="2798579"/>
    <lineage>
        <taxon>Bacteria</taxon>
        <taxon>Bacillati</taxon>
        <taxon>Bacillota</taxon>
        <taxon>Bacilli</taxon>
        <taxon>Bacillales</taxon>
        <taxon>Paenibacillaceae</taxon>
        <taxon>Paenibacillus</taxon>
    </lineage>
</organism>
<protein>
    <submittedName>
        <fullName evidence="1">Uncharacterized protein</fullName>
    </submittedName>
</protein>
<reference evidence="1" key="1">
    <citation type="submission" date="2020-12" db="EMBL/GenBank/DDBJ databases">
        <authorList>
            <person name="Huq M.A."/>
        </authorList>
    </citation>
    <scope>NUCLEOTIDE SEQUENCE</scope>
    <source>
        <strain evidence="1">MAHUQ-46</strain>
    </source>
</reference>
<gene>
    <name evidence="1" type="ORF">JFN88_10025</name>
</gene>
<evidence type="ECO:0000313" key="1">
    <source>
        <dbReference type="EMBL" id="MBJ6361630.1"/>
    </source>
</evidence>
<comment type="caution">
    <text evidence="1">The sequence shown here is derived from an EMBL/GenBank/DDBJ whole genome shotgun (WGS) entry which is preliminary data.</text>
</comment>
<evidence type="ECO:0000313" key="2">
    <source>
        <dbReference type="Proteomes" id="UP000640274"/>
    </source>
</evidence>
<keyword evidence="2" id="KW-1185">Reference proteome</keyword>
<dbReference type="AlphaFoldDB" id="A0A934ML01"/>
<sequence>MKRRLVGVMAWFMAAIFLLFLIPVAEYYILPKRQVSTQQADHHYVDVTRTKYYFRNFLWSGIFPLYGGFISDPHFLFQHPVDLTQYLSSFFQKKPVKYQLVQVNPYFKNKTSEMILAMEFDGQAYEYKLEVPSDYPAFVVESEPSSEFLYYGNNLYFVLTDGWKQAFLIYEILPPLQENKSLTYNLISIDQSDVPAFLNFPLSQDQIDRLINHYDNSFYDFYSQYVDKNYAIEQLHSPKRERLAFSTLYGAGLNIKHAQLKELRKDSQGSFDLQLHSNFEFITAAQPVEVTHAPEENKIRIETNHWNYYDITTAGVTFDTSSFAIQQETKYILIRTDDMHRMISYIDKYMNRRHEKSKEIEYLKDYIEGTYENIPFLIEMVTEHENTYSIQRKGISFVILPPHTAHQLLGSYSNRTAYAMPNKESDGEYLFIMDFQDFSLKLTYAEVQELKSFLQQIGGSTDRLPVSEQPMLSKMSLNSSTPYQRNAKRCNSVWISAPLRHFSYFKNKIFMHRRDYLGKGWPLKLESSNAGPPLGGSATLS</sequence>